<dbReference type="InterPro" id="IPR011992">
    <property type="entry name" value="EF-hand-dom_pair"/>
</dbReference>
<dbReference type="AlphaFoldDB" id="A0A8J5CZM2"/>
<evidence type="ECO:0000256" key="3">
    <source>
        <dbReference type="ARBA" id="ARBA00023157"/>
    </source>
</evidence>
<evidence type="ECO:0000259" key="5">
    <source>
        <dbReference type="Pfam" id="PF10591"/>
    </source>
</evidence>
<keyword evidence="7" id="KW-1185">Reference proteome</keyword>
<dbReference type="Gene3D" id="1.10.238.10">
    <property type="entry name" value="EF-hand"/>
    <property type="match status" value="1"/>
</dbReference>
<dbReference type="Proteomes" id="UP000770661">
    <property type="component" value="Unassembled WGS sequence"/>
</dbReference>
<name>A0A8J5CZM2_CHIOP</name>
<evidence type="ECO:0000256" key="4">
    <source>
        <dbReference type="ARBA" id="ARBA00023180"/>
    </source>
</evidence>
<reference evidence="6" key="1">
    <citation type="submission" date="2020-07" db="EMBL/GenBank/DDBJ databases">
        <title>The High-quality genome of the commercially important snow crab, Chionoecetes opilio.</title>
        <authorList>
            <person name="Jeong J.-H."/>
            <person name="Ryu S."/>
        </authorList>
    </citation>
    <scope>NUCLEOTIDE SEQUENCE</scope>
    <source>
        <strain evidence="6">MADBK_172401_WGS</strain>
        <tissue evidence="6">Digestive gland</tissue>
    </source>
</reference>
<dbReference type="Pfam" id="PF10591">
    <property type="entry name" value="SPARC_Ca_bdg"/>
    <property type="match status" value="1"/>
</dbReference>
<organism evidence="6 7">
    <name type="scientific">Chionoecetes opilio</name>
    <name type="common">Atlantic snow crab</name>
    <name type="synonym">Cancer opilio</name>
    <dbReference type="NCBI Taxonomy" id="41210"/>
    <lineage>
        <taxon>Eukaryota</taxon>
        <taxon>Metazoa</taxon>
        <taxon>Ecdysozoa</taxon>
        <taxon>Arthropoda</taxon>
        <taxon>Crustacea</taxon>
        <taxon>Multicrustacea</taxon>
        <taxon>Malacostraca</taxon>
        <taxon>Eumalacostraca</taxon>
        <taxon>Eucarida</taxon>
        <taxon>Decapoda</taxon>
        <taxon>Pleocyemata</taxon>
        <taxon>Brachyura</taxon>
        <taxon>Eubrachyura</taxon>
        <taxon>Majoidea</taxon>
        <taxon>Majidae</taxon>
        <taxon>Chionoecetes</taxon>
    </lineage>
</organism>
<keyword evidence="3" id="KW-1015">Disulfide bond</keyword>
<dbReference type="OrthoDB" id="5986054at2759"/>
<evidence type="ECO:0000313" key="7">
    <source>
        <dbReference type="Proteomes" id="UP000770661"/>
    </source>
</evidence>
<proteinExistence type="predicted"/>
<dbReference type="SUPFAM" id="SSF47473">
    <property type="entry name" value="EF-hand"/>
    <property type="match status" value="1"/>
</dbReference>
<dbReference type="GO" id="GO:0005509">
    <property type="term" value="F:calcium ion binding"/>
    <property type="evidence" value="ECO:0007669"/>
    <property type="project" value="InterPro"/>
</dbReference>
<gene>
    <name evidence="6" type="primary">Smoc1</name>
    <name evidence="6" type="ORF">GWK47_036614</name>
</gene>
<protein>
    <submittedName>
        <fullName evidence="6">SPARC-related modular calcium-binding protein 1</fullName>
    </submittedName>
</protein>
<dbReference type="GO" id="GO:0005576">
    <property type="term" value="C:extracellular region"/>
    <property type="evidence" value="ECO:0007669"/>
    <property type="project" value="UniProtKB-SubCell"/>
</dbReference>
<evidence type="ECO:0000313" key="6">
    <source>
        <dbReference type="EMBL" id="KAG0726421.1"/>
    </source>
</evidence>
<comment type="subcellular location">
    <subcellularLocation>
        <location evidence="1">Secreted</location>
    </subcellularLocation>
</comment>
<dbReference type="InterPro" id="IPR019577">
    <property type="entry name" value="SPARC/Testican_Ca-bd-dom"/>
</dbReference>
<comment type="caution">
    <text evidence="6">The sequence shown here is derived from an EMBL/GenBank/DDBJ whole genome shotgun (WGS) entry which is preliminary data.</text>
</comment>
<accession>A0A8J5CZM2</accession>
<keyword evidence="2" id="KW-0964">Secreted</keyword>
<sequence>MKFMQDLQKFLIKKKEGGDRNAGATQSVEEFAARYHFGSLDADNSSFLEGREKKMVKRHFKSNPKLRRCGRKMTIYCDVNYDKRVSLEEWVACVTVQHNDTGNSAGGVSVRTIDENPIHKYLVPEDGVKYRKFRNE</sequence>
<keyword evidence="4" id="KW-0325">Glycoprotein</keyword>
<evidence type="ECO:0000256" key="1">
    <source>
        <dbReference type="ARBA" id="ARBA00004613"/>
    </source>
</evidence>
<evidence type="ECO:0000256" key="2">
    <source>
        <dbReference type="ARBA" id="ARBA00022525"/>
    </source>
</evidence>
<feature type="domain" description="SPARC/Testican calcium-binding" evidence="5">
    <location>
        <begin position="25"/>
        <end position="93"/>
    </location>
</feature>
<dbReference type="EMBL" id="JACEEZ010004422">
    <property type="protein sequence ID" value="KAG0726421.1"/>
    <property type="molecule type" value="Genomic_DNA"/>
</dbReference>